<evidence type="ECO:0008006" key="4">
    <source>
        <dbReference type="Google" id="ProtNLM"/>
    </source>
</evidence>
<organism evidence="2 3">
    <name type="scientific">Blastomonas fulva</name>
    <dbReference type="NCBI Taxonomy" id="1550728"/>
    <lineage>
        <taxon>Bacteria</taxon>
        <taxon>Pseudomonadati</taxon>
        <taxon>Pseudomonadota</taxon>
        <taxon>Alphaproteobacteria</taxon>
        <taxon>Sphingomonadales</taxon>
        <taxon>Sphingomonadaceae</taxon>
        <taxon>Blastomonas</taxon>
    </lineage>
</organism>
<dbReference type="RefSeq" id="WP_117352491.1">
    <property type="nucleotide sequence ID" value="NZ_CP020083.1"/>
</dbReference>
<evidence type="ECO:0000313" key="3">
    <source>
        <dbReference type="Proteomes" id="UP000258016"/>
    </source>
</evidence>
<evidence type="ECO:0000313" key="2">
    <source>
        <dbReference type="EMBL" id="ASR52088.1"/>
    </source>
</evidence>
<keyword evidence="1" id="KW-0732">Signal</keyword>
<gene>
    <name evidence="2" type="ORF">B5J99_12000</name>
</gene>
<protein>
    <recommendedName>
        <fullName evidence="4">Integron</fullName>
    </recommendedName>
</protein>
<evidence type="ECO:0000256" key="1">
    <source>
        <dbReference type="SAM" id="SignalP"/>
    </source>
</evidence>
<feature type="signal peptide" evidence="1">
    <location>
        <begin position="1"/>
        <end position="21"/>
    </location>
</feature>
<proteinExistence type="predicted"/>
<name>A0ABN5B7A4_9SPHN</name>
<dbReference type="EMBL" id="CP020083">
    <property type="protein sequence ID" value="ASR52088.1"/>
    <property type="molecule type" value="Genomic_DNA"/>
</dbReference>
<keyword evidence="3" id="KW-1185">Reference proteome</keyword>
<reference evidence="2 3" key="1">
    <citation type="submission" date="2017-03" db="EMBL/GenBank/DDBJ databases">
        <title>Complete genome sequence of Blastomonas fulva degrading microcsystin LR.</title>
        <authorList>
            <person name="Lee H.-g."/>
            <person name="Jin L."/>
            <person name="oh H.-M."/>
        </authorList>
    </citation>
    <scope>NUCLEOTIDE SEQUENCE [LARGE SCALE GENOMIC DNA]</scope>
    <source>
        <strain evidence="2 3">T2</strain>
    </source>
</reference>
<accession>A0ABN5B7A4</accession>
<dbReference type="Proteomes" id="UP000258016">
    <property type="component" value="Chromosome"/>
</dbReference>
<dbReference type="GeneID" id="303486295"/>
<feature type="chain" id="PRO_5045436549" description="Integron" evidence="1">
    <location>
        <begin position="22"/>
        <end position="145"/>
    </location>
</feature>
<sequence length="145" mass="15005">MKAMIAGTALLALVTGSLAQAQFLAQPQTGSLAQPPFVGANRPVMLKADDGLDPCALGEITGAGEGAIMVFPADDTSPDAIDFLSDGERVWMCDSDDASDAIGIIYTREPDADCKVGSPVSADRVYAGPCKSGWINSEWVKVIAG</sequence>